<feature type="compositionally biased region" description="Polar residues" evidence="2">
    <location>
        <begin position="784"/>
        <end position="799"/>
    </location>
</feature>
<feature type="compositionally biased region" description="Basic residues" evidence="2">
    <location>
        <begin position="98"/>
        <end position="107"/>
    </location>
</feature>
<proteinExistence type="predicted"/>
<evidence type="ECO:0000256" key="2">
    <source>
        <dbReference type="SAM" id="MobiDB-lite"/>
    </source>
</evidence>
<feature type="region of interest" description="Disordered" evidence="2">
    <location>
        <begin position="349"/>
        <end position="388"/>
    </location>
</feature>
<reference evidence="3" key="1">
    <citation type="submission" date="2021-01" db="EMBL/GenBank/DDBJ databases">
        <authorList>
            <person name="Corre E."/>
            <person name="Pelletier E."/>
            <person name="Niang G."/>
            <person name="Scheremetjew M."/>
            <person name="Finn R."/>
            <person name="Kale V."/>
            <person name="Holt S."/>
            <person name="Cochrane G."/>
            <person name="Meng A."/>
            <person name="Brown T."/>
            <person name="Cohen L."/>
        </authorList>
    </citation>
    <scope>NUCLEOTIDE SEQUENCE</scope>
    <source>
        <strain evidence="3">NIES-381</strain>
    </source>
</reference>
<name>A0A7S1ND11_9EUGL</name>
<accession>A0A7S1ND11</accession>
<keyword evidence="1" id="KW-0175">Coiled coil</keyword>
<evidence type="ECO:0000256" key="1">
    <source>
        <dbReference type="SAM" id="Coils"/>
    </source>
</evidence>
<feature type="region of interest" description="Disordered" evidence="2">
    <location>
        <begin position="784"/>
        <end position="845"/>
    </location>
</feature>
<feature type="region of interest" description="Disordered" evidence="2">
    <location>
        <begin position="87"/>
        <end position="124"/>
    </location>
</feature>
<dbReference type="AlphaFoldDB" id="A0A7S1ND11"/>
<gene>
    <name evidence="3" type="ORF">EGYM00392_LOCUS21617</name>
</gene>
<organism evidence="3">
    <name type="scientific">Eutreptiella gymnastica</name>
    <dbReference type="NCBI Taxonomy" id="73025"/>
    <lineage>
        <taxon>Eukaryota</taxon>
        <taxon>Discoba</taxon>
        <taxon>Euglenozoa</taxon>
        <taxon>Euglenida</taxon>
        <taxon>Spirocuta</taxon>
        <taxon>Euglenophyceae</taxon>
        <taxon>Eutreptiales</taxon>
        <taxon>Eutreptiaceae</taxon>
        <taxon>Eutreptiella</taxon>
    </lineage>
</organism>
<feature type="region of interest" description="Disordered" evidence="2">
    <location>
        <begin position="450"/>
        <end position="493"/>
    </location>
</feature>
<sequence length="866" mass="97504">MEGVQRLLSGDYIPGPVETVELLTRLKKFEDPSWASAEVVLQDLVRGQLVRRIDELFHEERECRHACSMEEETVRAKFTKREDLERQLISMDDVPNVRPKKKTKAKRGQGSPKSGKSGPVLDIPRDLKEGKEFKEIDARNTAHRNKANKVSPSERQQLMRSIKEHPQWADVDVGQVAHANPRDTPPLEKRVQAVFDMELYFREHHLFREAEDREEMNTQIKWWMHECNKIGLQHDRRTMFEAEQKLLRAQISAEEVELRSSLQEECSWLIQLQLELEQQADEYTTGQIPQAPVVMAQEQEPVQVVPGQQQLEEPRGPESVAGSAEGSEPLVPVRDPDVEPTLKAAMSCASRAKRLDWDPLQPRGRATPSPEPQPVAAANPPETDLKPAVGSAALTPASITTCRVVSNMTFWSTDKLTQVVSESPRRWQDFVQPEKPAKDTVANFDLQSWQHQQSPAAQKRYLASSPATQQPQPKPVLPVVTTTTPDGAPEDNSRATDFQMRWERLMAAWHERTRKDAEIVRKASVLVSLRSEQPQLELQLQTEREELDAVRRRLQQRFADLTMQSQEALGQQLNVRGTWRTMPDLQNDWQELTAAEEQLATRTWENQLKLGELSKQRDDFIALETAVHKMRLASKSEWTSIYAMKTQLLEEQKEMVRQGCVEATLPVDTTLGQLLTAPEHAGGSEMETETGRAADTSPKVKIQLEPALLESVESDLLDSIWAHPSCSTDKSSFQGTAVEEMTDREFAVLPEVRVPVPRPVPPISGRGHAAAVRTSQVNPNYYVTPTVSKGSRPSHTAATPSPKKKFLPSLPAATPSPRAQAAVPKPPPRTPDTKRSSMQSPASQRARINDMIQELDAEVHNLKAIC</sequence>
<protein>
    <submittedName>
        <fullName evidence="3">Uncharacterized protein</fullName>
    </submittedName>
</protein>
<feature type="coiled-coil region" evidence="1">
    <location>
        <begin position="526"/>
        <end position="564"/>
    </location>
</feature>
<feature type="region of interest" description="Disordered" evidence="2">
    <location>
        <begin position="301"/>
        <end position="336"/>
    </location>
</feature>
<feature type="compositionally biased region" description="Low complexity" evidence="2">
    <location>
        <begin position="301"/>
        <end position="311"/>
    </location>
</feature>
<evidence type="ECO:0000313" key="3">
    <source>
        <dbReference type="EMBL" id="CAD9010520.1"/>
    </source>
</evidence>
<feature type="compositionally biased region" description="Low complexity" evidence="2">
    <location>
        <begin position="110"/>
        <end position="119"/>
    </location>
</feature>
<dbReference type="EMBL" id="HBGA01058607">
    <property type="protein sequence ID" value="CAD9010520.1"/>
    <property type="molecule type" value="Transcribed_RNA"/>
</dbReference>